<dbReference type="InterPro" id="IPR022920">
    <property type="entry name" value="Disulphide_bond_form_DsbB"/>
</dbReference>
<evidence type="ECO:0000256" key="2">
    <source>
        <dbReference type="ARBA" id="ARBA00008823"/>
    </source>
</evidence>
<dbReference type="EMBL" id="JAUQTG010000001">
    <property type="protein sequence ID" value="MDO7855451.1"/>
    <property type="molecule type" value="Genomic_DNA"/>
</dbReference>
<evidence type="ECO:0000256" key="7">
    <source>
        <dbReference type="ARBA" id="ARBA00022982"/>
    </source>
</evidence>
<evidence type="ECO:0000256" key="14">
    <source>
        <dbReference type="HAMAP-Rule" id="MF_00286"/>
    </source>
</evidence>
<reference evidence="16" key="1">
    <citation type="submission" date="2023-07" db="EMBL/GenBank/DDBJ databases">
        <authorList>
            <person name="Yang W."/>
            <person name="Chen J."/>
            <person name="Ji P."/>
            <person name="Hu F."/>
        </authorList>
    </citation>
    <scope>NUCLEOTIDE SEQUENCE</scope>
    <source>
        <strain evidence="16">CRE-138-0111</strain>
    </source>
</reference>
<feature type="transmembrane region" description="Helical" evidence="15">
    <location>
        <begin position="12"/>
        <end position="33"/>
    </location>
</feature>
<keyword evidence="13 14" id="KW-0676">Redox-active center</keyword>
<keyword evidence="8 14" id="KW-1133">Transmembrane helix</keyword>
<accession>A0ABT9ALJ2</accession>
<dbReference type="Proteomes" id="UP001176478">
    <property type="component" value="Unassembled WGS sequence"/>
</dbReference>
<keyword evidence="10 14" id="KW-0472">Membrane</keyword>
<feature type="transmembrane region" description="Helical" evidence="15">
    <location>
        <begin position="69"/>
        <end position="86"/>
    </location>
</feature>
<evidence type="ECO:0000256" key="4">
    <source>
        <dbReference type="ARBA" id="ARBA00022475"/>
    </source>
</evidence>
<dbReference type="Pfam" id="PF02600">
    <property type="entry name" value="DsbB"/>
    <property type="match status" value="1"/>
</dbReference>
<evidence type="ECO:0000256" key="15">
    <source>
        <dbReference type="SAM" id="Phobius"/>
    </source>
</evidence>
<dbReference type="GO" id="GO:0016491">
    <property type="term" value="F:oxidoreductase activity"/>
    <property type="evidence" value="ECO:0007669"/>
    <property type="project" value="UniProtKB-KW"/>
</dbReference>
<feature type="topological domain" description="Periplasmic" evidence="14">
    <location>
        <begin position="32"/>
        <end position="49"/>
    </location>
</feature>
<comment type="subcellular location">
    <subcellularLocation>
        <location evidence="1">Cell inner membrane</location>
        <topology evidence="1">Multi-pass membrane protein</topology>
    </subcellularLocation>
    <subcellularLocation>
        <location evidence="14">Cell membrane</location>
        <topology evidence="14">Multi-pass membrane protein</topology>
    </subcellularLocation>
</comment>
<feature type="topological domain" description="Cytoplasmic" evidence="14">
    <location>
        <begin position="165"/>
        <end position="186"/>
    </location>
</feature>
<dbReference type="NCBIfam" id="NF002485">
    <property type="entry name" value="PRK01749.1"/>
    <property type="match status" value="1"/>
</dbReference>
<evidence type="ECO:0000256" key="9">
    <source>
        <dbReference type="ARBA" id="ARBA00023002"/>
    </source>
</evidence>
<dbReference type="HAMAP" id="MF_00286">
    <property type="entry name" value="DsbB"/>
    <property type="match status" value="1"/>
</dbReference>
<comment type="caution">
    <text evidence="16">The sequence shown here is derived from an EMBL/GenBank/DDBJ whole genome shotgun (WGS) entry which is preliminary data.</text>
</comment>
<evidence type="ECO:0000313" key="16">
    <source>
        <dbReference type="EMBL" id="MDO7855451.1"/>
    </source>
</evidence>
<evidence type="ECO:0000313" key="17">
    <source>
        <dbReference type="Proteomes" id="UP001176478"/>
    </source>
</evidence>
<keyword evidence="6 14" id="KW-0812">Transmembrane</keyword>
<feature type="disulfide bond" description="Redox-active" evidence="14">
    <location>
        <begin position="41"/>
        <end position="44"/>
    </location>
</feature>
<feature type="disulfide bond" description="Redox-active" evidence="14">
    <location>
        <begin position="105"/>
        <end position="131"/>
    </location>
</feature>
<keyword evidence="9 14" id="KW-0560">Oxidoreductase</keyword>
<protein>
    <recommendedName>
        <fullName evidence="14">Disulfide bond formation protein B</fullName>
    </recommendedName>
    <alternativeName>
        <fullName evidence="14">Disulfide oxidoreductase</fullName>
    </alternativeName>
</protein>
<comment type="function">
    <text evidence="14">Required for disulfide bond formation in some periplasmic proteins. Acts by oxidizing the DsbA protein.</text>
</comment>
<feature type="topological domain" description="Periplasmic" evidence="14">
    <location>
        <begin position="91"/>
        <end position="145"/>
    </location>
</feature>
<comment type="similarity">
    <text evidence="2 14">Belongs to the DsbB family.</text>
</comment>
<keyword evidence="7 14" id="KW-0249">Electron transport</keyword>
<evidence type="ECO:0000256" key="11">
    <source>
        <dbReference type="ARBA" id="ARBA00023157"/>
    </source>
</evidence>
<organism evidence="16 17">
    <name type="scientific">Providencia huashanensis</name>
    <dbReference type="NCBI Taxonomy" id="3037798"/>
    <lineage>
        <taxon>Bacteria</taxon>
        <taxon>Pseudomonadati</taxon>
        <taxon>Pseudomonadota</taxon>
        <taxon>Gammaproteobacteria</taxon>
        <taxon>Enterobacterales</taxon>
        <taxon>Morganellaceae</taxon>
        <taxon>Providencia</taxon>
    </lineage>
</organism>
<gene>
    <name evidence="14 16" type="primary">dsbB</name>
    <name evidence="16" type="ORF">Q5E86_03475</name>
</gene>
<evidence type="ECO:0000256" key="3">
    <source>
        <dbReference type="ARBA" id="ARBA00022448"/>
    </source>
</evidence>
<keyword evidence="4 14" id="KW-1003">Cell membrane</keyword>
<feature type="topological domain" description="Cytoplasmic" evidence="14">
    <location>
        <begin position="1"/>
        <end position="14"/>
    </location>
</feature>
<keyword evidence="17" id="KW-1185">Reference proteome</keyword>
<name>A0ABT9ALJ2_9GAMM</name>
<dbReference type="Gene3D" id="1.20.1550.10">
    <property type="entry name" value="DsbB-like"/>
    <property type="match status" value="1"/>
</dbReference>
<sequence>MFRFFNYCSQGRGAWLLMAFTAFMLECAALYFQHVMKLQPCVMCIYERVALLGVMAAGLIGAIAPRNIIIRWVAIIIWVYSAWRGLELSWEHTMLQLYPSPFASCDFFVNFPDWLPLQTWVPAVFEATGDCAVRQWAFLGLDMPQWLIGIFAVYFVIAIIVAISQFFPAKKWFKPSYCIPLALISN</sequence>
<evidence type="ECO:0000256" key="6">
    <source>
        <dbReference type="ARBA" id="ARBA00022692"/>
    </source>
</evidence>
<dbReference type="InterPro" id="IPR050183">
    <property type="entry name" value="DsbB"/>
</dbReference>
<dbReference type="InterPro" id="IPR003752">
    <property type="entry name" value="DiS_bond_form_DsbB/BdbC"/>
</dbReference>
<dbReference type="SUPFAM" id="SSF158442">
    <property type="entry name" value="DsbB-like"/>
    <property type="match status" value="1"/>
</dbReference>
<comment type="caution">
    <text evidence="14">Lacks conserved residue(s) required for the propagation of feature annotation.</text>
</comment>
<dbReference type="PANTHER" id="PTHR36570">
    <property type="entry name" value="DISULFIDE BOND FORMATION PROTEIN B"/>
    <property type="match status" value="1"/>
</dbReference>
<evidence type="ECO:0000256" key="5">
    <source>
        <dbReference type="ARBA" id="ARBA00022519"/>
    </source>
</evidence>
<keyword evidence="3 14" id="KW-0813">Transport</keyword>
<keyword evidence="5" id="KW-0997">Cell inner membrane</keyword>
<keyword evidence="11 14" id="KW-1015">Disulfide bond</keyword>
<feature type="transmembrane region" description="Helical" evidence="15">
    <location>
        <begin position="146"/>
        <end position="167"/>
    </location>
</feature>
<keyword evidence="12 14" id="KW-0143">Chaperone</keyword>
<reference evidence="16" key="2">
    <citation type="journal article" date="2024" name="Int. J. Antimicrob. Agents">
        <title>Identification of a novel Providencia species showing multi-drug-resistant in three patients with hospital-acquired infection.</title>
        <authorList>
            <person name="Yang W."/>
            <person name="Chen J."/>
            <person name="Yang F."/>
            <person name="Ji P."/>
            <person name="Shen S."/>
            <person name="Yin D."/>
            <person name="Hu F."/>
        </authorList>
    </citation>
    <scope>NUCLEOTIDE SEQUENCE</scope>
    <source>
        <strain evidence="16">CRE-138-0111</strain>
    </source>
</reference>
<evidence type="ECO:0000256" key="8">
    <source>
        <dbReference type="ARBA" id="ARBA00022989"/>
    </source>
</evidence>
<evidence type="ECO:0000256" key="13">
    <source>
        <dbReference type="ARBA" id="ARBA00023284"/>
    </source>
</evidence>
<evidence type="ECO:0000256" key="10">
    <source>
        <dbReference type="ARBA" id="ARBA00023136"/>
    </source>
</evidence>
<evidence type="ECO:0000256" key="12">
    <source>
        <dbReference type="ARBA" id="ARBA00023186"/>
    </source>
</evidence>
<dbReference type="PANTHER" id="PTHR36570:SF2">
    <property type="entry name" value="DISULFIDE BOND FORMATION PROTEIN B"/>
    <property type="match status" value="1"/>
</dbReference>
<evidence type="ECO:0000256" key="1">
    <source>
        <dbReference type="ARBA" id="ARBA00004429"/>
    </source>
</evidence>
<proteinExistence type="inferred from homology"/>
<feature type="transmembrane region" description="Helical" evidence="15">
    <location>
        <begin position="45"/>
        <end position="64"/>
    </location>
</feature>
<dbReference type="InterPro" id="IPR023380">
    <property type="entry name" value="DsbB-like_sf"/>
</dbReference>